<feature type="compositionally biased region" description="Basic residues" evidence="1">
    <location>
        <begin position="181"/>
        <end position="197"/>
    </location>
</feature>
<evidence type="ECO:0000256" key="1">
    <source>
        <dbReference type="SAM" id="MobiDB-lite"/>
    </source>
</evidence>
<reference evidence="2" key="1">
    <citation type="journal article" date="2018" name="DNA Res.">
        <title>Multiple hybrid de novo genome assembly of finger millet, an orphan allotetraploid crop.</title>
        <authorList>
            <person name="Hatakeyama M."/>
            <person name="Aluri S."/>
            <person name="Balachadran M.T."/>
            <person name="Sivarajan S.R."/>
            <person name="Patrignani A."/>
            <person name="Gruter S."/>
            <person name="Poveda L."/>
            <person name="Shimizu-Inatsugi R."/>
            <person name="Baeten J."/>
            <person name="Francoijs K.J."/>
            <person name="Nataraja K.N."/>
            <person name="Reddy Y.A.N."/>
            <person name="Phadnis S."/>
            <person name="Ravikumar R.L."/>
            <person name="Schlapbach R."/>
            <person name="Sreeman S.M."/>
            <person name="Shimizu K.K."/>
        </authorList>
    </citation>
    <scope>NUCLEOTIDE SEQUENCE</scope>
</reference>
<feature type="region of interest" description="Disordered" evidence="1">
    <location>
        <begin position="130"/>
        <end position="149"/>
    </location>
</feature>
<name>A0AAV5E787_ELECO</name>
<dbReference type="EMBL" id="BQKI01000073">
    <property type="protein sequence ID" value="GJN18379.1"/>
    <property type="molecule type" value="Genomic_DNA"/>
</dbReference>
<dbReference type="AlphaFoldDB" id="A0AAV5E787"/>
<organism evidence="2 3">
    <name type="scientific">Eleusine coracana subsp. coracana</name>
    <dbReference type="NCBI Taxonomy" id="191504"/>
    <lineage>
        <taxon>Eukaryota</taxon>
        <taxon>Viridiplantae</taxon>
        <taxon>Streptophyta</taxon>
        <taxon>Embryophyta</taxon>
        <taxon>Tracheophyta</taxon>
        <taxon>Spermatophyta</taxon>
        <taxon>Magnoliopsida</taxon>
        <taxon>Liliopsida</taxon>
        <taxon>Poales</taxon>
        <taxon>Poaceae</taxon>
        <taxon>PACMAD clade</taxon>
        <taxon>Chloridoideae</taxon>
        <taxon>Cynodonteae</taxon>
        <taxon>Eleusininae</taxon>
        <taxon>Eleusine</taxon>
    </lineage>
</organism>
<feature type="compositionally biased region" description="Low complexity" evidence="1">
    <location>
        <begin position="55"/>
        <end position="70"/>
    </location>
</feature>
<dbReference type="Proteomes" id="UP001054889">
    <property type="component" value="Unassembled WGS sequence"/>
</dbReference>
<comment type="caution">
    <text evidence="2">The sequence shown here is derived from an EMBL/GenBank/DDBJ whole genome shotgun (WGS) entry which is preliminary data.</text>
</comment>
<feature type="region of interest" description="Disordered" evidence="1">
    <location>
        <begin position="37"/>
        <end position="120"/>
    </location>
</feature>
<sequence>MRAVRAEHHGAVVVTERVPVPPLPVALVPGVGHLLDAAPQRARRRPRGERRRRVNAAPAGRPRGAAHDAPVAVVAGAGSEHVGARARREGRGRRARDAPGRADVPGGQRIQHRRARRAPVVPAAACPAAAAAGEYQGTRSAPPVRRRPRRVALRHELPGVAPPARRATCIRRRQGLAGPGGRRRGRRPRAQRRHRRSEIREDVRLGVGLVPHLVVLERQRLRAEACPIRIRHRRISTHRLSNAATCDPQLALLFLPSPASKQA</sequence>
<protein>
    <submittedName>
        <fullName evidence="2">Uncharacterized protein</fullName>
    </submittedName>
</protein>
<evidence type="ECO:0000313" key="3">
    <source>
        <dbReference type="Proteomes" id="UP001054889"/>
    </source>
</evidence>
<feature type="compositionally biased region" description="Basic residues" evidence="1">
    <location>
        <begin position="41"/>
        <end position="54"/>
    </location>
</feature>
<proteinExistence type="predicted"/>
<keyword evidence="3" id="KW-1185">Reference proteome</keyword>
<accession>A0AAV5E787</accession>
<evidence type="ECO:0000313" key="2">
    <source>
        <dbReference type="EMBL" id="GJN18379.1"/>
    </source>
</evidence>
<feature type="region of interest" description="Disordered" evidence="1">
    <location>
        <begin position="171"/>
        <end position="197"/>
    </location>
</feature>
<gene>
    <name evidence="2" type="primary">gb05533</name>
    <name evidence="2" type="ORF">PR202_gb05533</name>
</gene>
<reference evidence="2" key="2">
    <citation type="submission" date="2021-12" db="EMBL/GenBank/DDBJ databases">
        <title>Resequencing data analysis of finger millet.</title>
        <authorList>
            <person name="Hatakeyama M."/>
            <person name="Aluri S."/>
            <person name="Balachadran M.T."/>
            <person name="Sivarajan S.R."/>
            <person name="Poveda L."/>
            <person name="Shimizu-Inatsugi R."/>
            <person name="Schlapbach R."/>
            <person name="Sreeman S.M."/>
            <person name="Shimizu K.K."/>
        </authorList>
    </citation>
    <scope>NUCLEOTIDE SEQUENCE</scope>
</reference>